<keyword evidence="3" id="KW-1185">Reference proteome</keyword>
<feature type="transmembrane region" description="Helical" evidence="1">
    <location>
        <begin position="22"/>
        <end position="44"/>
    </location>
</feature>
<dbReference type="AlphaFoldDB" id="A0A5N6T4P7"/>
<dbReference type="EMBL" id="ML743558">
    <property type="protein sequence ID" value="KAE8141283.1"/>
    <property type="molecule type" value="Genomic_DNA"/>
</dbReference>
<sequence length="560" mass="63515">MGSELGITPESKPQAVYTPVSIWWACWAGVWTTAVVLGMLYLIANRNMPTLRIRGLGLSLSAIVLLHLYWASVQFGVMIGPIMPGDAQYWIMGTYLPCGIALFHASNSRFLHVAKHQRKYAHHDSRITESVPEAKPKGGLFARFRQLEYTKRIVILVSIAMVFQIFLTVLMWVISRKWHSSWGIPGTEVTGTPMEQATEQGRGWEWWATVFGQFFWAWIVAPIVLWKSRHIHDTQGWRVQTIGCALANLHGTPMWLIALYVPAMEVVNQYWIPPQWICLSIWIMEIFTVFLPCWEVMRHHALRQETFNAIEQWESKMKKSGSEARSLSSVPTMVDSMMSGWKSTNGSVDTTGSRDSVLTMGALEHVLERNPAPLQKFSALNDFSGENVAFLTSVAEWKNSLPKALRDNTVSMDDNMKELLHERFNRALNIYIKFISVSHAEFPVNISSQDLRKLEHIFEAPARALYGEKRTVVDPVTPFDTPSFPLKSLSSPSLGNGSQVELHPVSSDDRVQFWGEVPEAFGPTVFNDAEKSIKYLVLTNTWPKFVKSRRSSDSIKEEPV</sequence>
<dbReference type="OrthoDB" id="5313079at2759"/>
<evidence type="ECO:0008006" key="4">
    <source>
        <dbReference type="Google" id="ProtNLM"/>
    </source>
</evidence>
<dbReference type="GeneID" id="43640999"/>
<dbReference type="SUPFAM" id="SSF48097">
    <property type="entry name" value="Regulator of G-protein signaling, RGS"/>
    <property type="match status" value="1"/>
</dbReference>
<feature type="transmembrane region" description="Helical" evidence="1">
    <location>
        <begin position="237"/>
        <end position="261"/>
    </location>
</feature>
<feature type="transmembrane region" description="Helical" evidence="1">
    <location>
        <begin position="273"/>
        <end position="294"/>
    </location>
</feature>
<feature type="transmembrane region" description="Helical" evidence="1">
    <location>
        <begin position="153"/>
        <end position="174"/>
    </location>
</feature>
<accession>A0A5N6T4P7</accession>
<gene>
    <name evidence="2" type="ORF">BDV38DRAFT_268545</name>
</gene>
<dbReference type="InterPro" id="IPR036305">
    <property type="entry name" value="RGS_sf"/>
</dbReference>
<evidence type="ECO:0000256" key="1">
    <source>
        <dbReference type="SAM" id="Phobius"/>
    </source>
</evidence>
<feature type="transmembrane region" description="Helical" evidence="1">
    <location>
        <begin position="206"/>
        <end position="225"/>
    </location>
</feature>
<feature type="transmembrane region" description="Helical" evidence="1">
    <location>
        <begin position="87"/>
        <end position="105"/>
    </location>
</feature>
<protein>
    <recommendedName>
        <fullName evidence="4">RGS domain-containing protein</fullName>
    </recommendedName>
</protein>
<dbReference type="Proteomes" id="UP000325672">
    <property type="component" value="Unassembled WGS sequence"/>
</dbReference>
<dbReference type="RefSeq" id="XP_031917346.1">
    <property type="nucleotide sequence ID" value="XM_032056789.1"/>
</dbReference>
<keyword evidence="1" id="KW-0472">Membrane</keyword>
<evidence type="ECO:0000313" key="2">
    <source>
        <dbReference type="EMBL" id="KAE8141283.1"/>
    </source>
</evidence>
<proteinExistence type="predicted"/>
<name>A0A5N6T4P7_ASPPS</name>
<organism evidence="2 3">
    <name type="scientific">Aspergillus pseudotamarii</name>
    <dbReference type="NCBI Taxonomy" id="132259"/>
    <lineage>
        <taxon>Eukaryota</taxon>
        <taxon>Fungi</taxon>
        <taxon>Dikarya</taxon>
        <taxon>Ascomycota</taxon>
        <taxon>Pezizomycotina</taxon>
        <taxon>Eurotiomycetes</taxon>
        <taxon>Eurotiomycetidae</taxon>
        <taxon>Eurotiales</taxon>
        <taxon>Aspergillaceae</taxon>
        <taxon>Aspergillus</taxon>
        <taxon>Aspergillus subgen. Circumdati</taxon>
    </lineage>
</organism>
<dbReference type="InterPro" id="IPR044926">
    <property type="entry name" value="RGS_subdomain_2"/>
</dbReference>
<keyword evidence="1" id="KW-1133">Transmembrane helix</keyword>
<keyword evidence="1" id="KW-0812">Transmembrane</keyword>
<feature type="transmembrane region" description="Helical" evidence="1">
    <location>
        <begin position="56"/>
        <end position="75"/>
    </location>
</feature>
<evidence type="ECO:0000313" key="3">
    <source>
        <dbReference type="Proteomes" id="UP000325672"/>
    </source>
</evidence>
<reference evidence="2 3" key="1">
    <citation type="submission" date="2019-04" db="EMBL/GenBank/DDBJ databases">
        <title>Friends and foes A comparative genomics study of 23 Aspergillus species from section Flavi.</title>
        <authorList>
            <consortium name="DOE Joint Genome Institute"/>
            <person name="Kjaerbolling I."/>
            <person name="Vesth T."/>
            <person name="Frisvad J.C."/>
            <person name="Nybo J.L."/>
            <person name="Theobald S."/>
            <person name="Kildgaard S."/>
            <person name="Isbrandt T."/>
            <person name="Kuo A."/>
            <person name="Sato A."/>
            <person name="Lyhne E.K."/>
            <person name="Kogle M.E."/>
            <person name="Wiebenga A."/>
            <person name="Kun R.S."/>
            <person name="Lubbers R.J."/>
            <person name="Makela M.R."/>
            <person name="Barry K."/>
            <person name="Chovatia M."/>
            <person name="Clum A."/>
            <person name="Daum C."/>
            <person name="Haridas S."/>
            <person name="He G."/>
            <person name="LaButti K."/>
            <person name="Lipzen A."/>
            <person name="Mondo S."/>
            <person name="Riley R."/>
            <person name="Salamov A."/>
            <person name="Simmons B.A."/>
            <person name="Magnuson J.K."/>
            <person name="Henrissat B."/>
            <person name="Mortensen U.H."/>
            <person name="Larsen T.O."/>
            <person name="Devries R.P."/>
            <person name="Grigoriev I.V."/>
            <person name="Machida M."/>
            <person name="Baker S.E."/>
            <person name="Andersen M.R."/>
        </authorList>
    </citation>
    <scope>NUCLEOTIDE SEQUENCE [LARGE SCALE GENOMIC DNA]</scope>
    <source>
        <strain evidence="2 3">CBS 117625</strain>
    </source>
</reference>
<dbReference type="Gene3D" id="1.10.167.10">
    <property type="entry name" value="Regulator of G-protein Signalling 4, domain 2"/>
    <property type="match status" value="1"/>
</dbReference>